<dbReference type="AlphaFoldDB" id="A0A7I7XH36"/>
<name>A0A7I7XH36_9MYCO</name>
<dbReference type="InterPro" id="IPR029044">
    <property type="entry name" value="Nucleotide-diphossugar_trans"/>
</dbReference>
<dbReference type="InterPro" id="IPR050256">
    <property type="entry name" value="Glycosyltransferase_2"/>
</dbReference>
<evidence type="ECO:0000259" key="2">
    <source>
        <dbReference type="Pfam" id="PF00535"/>
    </source>
</evidence>
<dbReference type="RefSeq" id="WP_163738113.1">
    <property type="nucleotide sequence ID" value="NZ_AP022610.1"/>
</dbReference>
<dbReference type="Pfam" id="PF00535">
    <property type="entry name" value="Glycos_transf_2"/>
    <property type="match status" value="1"/>
</dbReference>
<feature type="domain" description="Glycosyltransferase 2-like" evidence="2">
    <location>
        <begin position="5"/>
        <end position="130"/>
    </location>
</feature>
<dbReference type="PANTHER" id="PTHR48090:SF7">
    <property type="entry name" value="RFBJ PROTEIN"/>
    <property type="match status" value="1"/>
</dbReference>
<dbReference type="EMBL" id="AP022610">
    <property type="protein sequence ID" value="BBZ28532.1"/>
    <property type="molecule type" value="Genomic_DNA"/>
</dbReference>
<evidence type="ECO:0000313" key="3">
    <source>
        <dbReference type="EMBL" id="BBZ28532.1"/>
    </source>
</evidence>
<dbReference type="PANTHER" id="PTHR48090">
    <property type="entry name" value="UNDECAPRENYL-PHOSPHATE 4-DEOXY-4-FORMAMIDO-L-ARABINOSE TRANSFERASE-RELATED"/>
    <property type="match status" value="1"/>
</dbReference>
<accession>A0A7I7XH36</accession>
<dbReference type="KEGG" id="mmag:MMAD_28270"/>
<sequence>MIELSIVMPVFNEAATIANAVERVLAVEYPCPVELIVVDDGSTDQTARLLRSYVDSGVTVLCHPVNRGKGAAVLTGVRKATGTHVLILDADLEYSPGDIPALLEPVIAGVADHVFGARVFGFKTRFPSYRFAMGGRLTTAAANLVFDSCLTDMHTCLKLVPLEHFRCLALVQQGFGLDTELTAMMLRAGIRPYEVPITYNGRTLDQGKKISWLDGLSCLRILMSVRMRKVAPLPSGPFGQARITLVAAPPSRSLHLDDEPDWEMLDAAT</sequence>
<dbReference type="Proteomes" id="UP000466517">
    <property type="component" value="Chromosome"/>
</dbReference>
<dbReference type="CDD" id="cd04179">
    <property type="entry name" value="DPM_DPG-synthase_like"/>
    <property type="match status" value="1"/>
</dbReference>
<dbReference type="Gene3D" id="3.90.550.10">
    <property type="entry name" value="Spore Coat Polysaccharide Biosynthesis Protein SpsA, Chain A"/>
    <property type="match status" value="1"/>
</dbReference>
<reference evidence="3 4" key="1">
    <citation type="journal article" date="2019" name="Emerg. Microbes Infect.">
        <title>Comprehensive subspecies identification of 175 nontuberculous mycobacteria species based on 7547 genomic profiles.</title>
        <authorList>
            <person name="Matsumoto Y."/>
            <person name="Kinjo T."/>
            <person name="Motooka D."/>
            <person name="Nabeya D."/>
            <person name="Jung N."/>
            <person name="Uechi K."/>
            <person name="Horii T."/>
            <person name="Iida T."/>
            <person name="Fujita J."/>
            <person name="Nakamura S."/>
        </authorList>
    </citation>
    <scope>NUCLEOTIDE SEQUENCE [LARGE SCALE GENOMIC DNA]</scope>
    <source>
        <strain evidence="3 4">JCM 13574</strain>
    </source>
</reference>
<dbReference type="GO" id="GO:0016740">
    <property type="term" value="F:transferase activity"/>
    <property type="evidence" value="ECO:0007669"/>
    <property type="project" value="UniProtKB-KW"/>
</dbReference>
<proteinExistence type="inferred from homology"/>
<evidence type="ECO:0000256" key="1">
    <source>
        <dbReference type="ARBA" id="ARBA00006739"/>
    </source>
</evidence>
<gene>
    <name evidence="3" type="ORF">MMAD_28270</name>
</gene>
<keyword evidence="4" id="KW-1185">Reference proteome</keyword>
<dbReference type="InterPro" id="IPR001173">
    <property type="entry name" value="Glyco_trans_2-like"/>
</dbReference>
<protein>
    <submittedName>
        <fullName evidence="3">Glycosyl transferase</fullName>
    </submittedName>
</protein>
<comment type="similarity">
    <text evidence="1">Belongs to the glycosyltransferase 2 family.</text>
</comment>
<organism evidence="3 4">
    <name type="scientific">Mycolicibacterium madagascariense</name>
    <dbReference type="NCBI Taxonomy" id="212765"/>
    <lineage>
        <taxon>Bacteria</taxon>
        <taxon>Bacillati</taxon>
        <taxon>Actinomycetota</taxon>
        <taxon>Actinomycetes</taxon>
        <taxon>Mycobacteriales</taxon>
        <taxon>Mycobacteriaceae</taxon>
        <taxon>Mycolicibacterium</taxon>
    </lineage>
</organism>
<dbReference type="SUPFAM" id="SSF53448">
    <property type="entry name" value="Nucleotide-diphospho-sugar transferases"/>
    <property type="match status" value="1"/>
</dbReference>
<evidence type="ECO:0000313" key="4">
    <source>
        <dbReference type="Proteomes" id="UP000466517"/>
    </source>
</evidence>
<keyword evidence="3" id="KW-0808">Transferase</keyword>